<proteinExistence type="predicted"/>
<comment type="caution">
    <text evidence="4">The sequence shown here is derived from an EMBL/GenBank/DDBJ whole genome shotgun (WGS) entry which is preliminary data.</text>
</comment>
<dbReference type="PANTHER" id="PTHR10696:SF54">
    <property type="entry name" value="FAMILY OXIDOREDUCTASE, PUTATIVE (AFU_ORTHOLOGUE AFUA_4G13850)-RELATED"/>
    <property type="match status" value="1"/>
</dbReference>
<evidence type="ECO:0000256" key="2">
    <source>
        <dbReference type="SAM" id="MobiDB-lite"/>
    </source>
</evidence>
<dbReference type="Proteomes" id="UP000253664">
    <property type="component" value="Unassembled WGS sequence"/>
</dbReference>
<dbReference type="STRING" id="1330021.A0A367LNX2"/>
<reference evidence="4 5" key="1">
    <citation type="journal article" date="2015" name="BMC Genomics">
        <title>Insights from the genome of Ophiocordyceps polyrhachis-furcata to pathogenicity and host specificity in insect fungi.</title>
        <authorList>
            <person name="Wichadakul D."/>
            <person name="Kobmoo N."/>
            <person name="Ingsriswang S."/>
            <person name="Tangphatsornruang S."/>
            <person name="Chantasingh D."/>
            <person name="Luangsa-ard J.J."/>
            <person name="Eurwilaichitr L."/>
        </authorList>
    </citation>
    <scope>NUCLEOTIDE SEQUENCE [LARGE SCALE GENOMIC DNA]</scope>
    <source>
        <strain evidence="4 5">BCC 54312</strain>
    </source>
</reference>
<evidence type="ECO:0000313" key="4">
    <source>
        <dbReference type="EMBL" id="RCI16087.1"/>
    </source>
</evidence>
<protein>
    <recommendedName>
        <fullName evidence="3">TauD/TfdA-like domain-containing protein</fullName>
    </recommendedName>
</protein>
<dbReference type="Gene3D" id="3.60.130.10">
    <property type="entry name" value="Clavaminate synthase-like"/>
    <property type="match status" value="1"/>
</dbReference>
<name>A0A367LNX2_9HYPO</name>
<evidence type="ECO:0000313" key="5">
    <source>
        <dbReference type="Proteomes" id="UP000253664"/>
    </source>
</evidence>
<evidence type="ECO:0000259" key="3">
    <source>
        <dbReference type="Pfam" id="PF02668"/>
    </source>
</evidence>
<feature type="compositionally biased region" description="Acidic residues" evidence="2">
    <location>
        <begin position="252"/>
        <end position="262"/>
    </location>
</feature>
<feature type="region of interest" description="Disordered" evidence="2">
    <location>
        <begin position="1"/>
        <end position="25"/>
    </location>
</feature>
<accession>A0A367LNX2</accession>
<dbReference type="Pfam" id="PF02668">
    <property type="entry name" value="TauD"/>
    <property type="match status" value="1"/>
</dbReference>
<keyword evidence="1" id="KW-0560">Oxidoreductase</keyword>
<dbReference type="SUPFAM" id="SSF51197">
    <property type="entry name" value="Clavaminate synthase-like"/>
    <property type="match status" value="1"/>
</dbReference>
<keyword evidence="5" id="KW-1185">Reference proteome</keyword>
<feature type="region of interest" description="Disordered" evidence="2">
    <location>
        <begin position="240"/>
        <end position="263"/>
    </location>
</feature>
<organism evidence="4 5">
    <name type="scientific">Ophiocordyceps polyrhachis-furcata BCC 54312</name>
    <dbReference type="NCBI Taxonomy" id="1330021"/>
    <lineage>
        <taxon>Eukaryota</taxon>
        <taxon>Fungi</taxon>
        <taxon>Dikarya</taxon>
        <taxon>Ascomycota</taxon>
        <taxon>Pezizomycotina</taxon>
        <taxon>Sordariomycetes</taxon>
        <taxon>Hypocreomycetidae</taxon>
        <taxon>Hypocreales</taxon>
        <taxon>Ophiocordycipitaceae</taxon>
        <taxon>Ophiocordyceps</taxon>
    </lineage>
</organism>
<dbReference type="InterPro" id="IPR042098">
    <property type="entry name" value="TauD-like_sf"/>
</dbReference>
<dbReference type="PANTHER" id="PTHR10696">
    <property type="entry name" value="GAMMA-BUTYROBETAINE HYDROXYLASE-RELATED"/>
    <property type="match status" value="1"/>
</dbReference>
<dbReference type="GO" id="GO:0016491">
    <property type="term" value="F:oxidoreductase activity"/>
    <property type="evidence" value="ECO:0007669"/>
    <property type="project" value="UniProtKB-KW"/>
</dbReference>
<dbReference type="EMBL" id="LKCN02000001">
    <property type="protein sequence ID" value="RCI16087.1"/>
    <property type="molecule type" value="Genomic_DNA"/>
</dbReference>
<dbReference type="OrthoDB" id="272271at2759"/>
<sequence>MSATQFTAPEAVEPGQLRPMTGPLDWSGQDFENEESYTYTFDFQDVEEIHNSLASFLSLRLDRRQVSSSNFPLPRLGRRLFQAAEAIHRGHGFVVFRGLDPSLHSTEENVIIYLGLASHVADRRGQQDKDGNVLSHITSSKLWDAPMEKRHGIHSNEALPFHTDMGCDILALHARQSAISGGCTFLSSAWKVFNHLIRQEPDTAATLLASDWPVQISGGKSHHYLGPVFAVHEGRLLVNMDPHRLGPPTTADEQEHDDESQDDIPALTDRQRRALEKVSEIAELTELQLELQSGDFLFLNNWALLHRRQAYRQDEDSPSRHLVRLWLRNSTLGWSIPDLMLPPWRAAFEEGSGVEMMYPLYPPDTYVVPRYTTGSAAFVIDDGVWSVLSTAGT</sequence>
<dbReference type="AlphaFoldDB" id="A0A367LNX2"/>
<gene>
    <name evidence="4" type="ORF">L249_1836</name>
</gene>
<dbReference type="InterPro" id="IPR003819">
    <property type="entry name" value="TauD/TfdA-like"/>
</dbReference>
<evidence type="ECO:0000256" key="1">
    <source>
        <dbReference type="ARBA" id="ARBA00023002"/>
    </source>
</evidence>
<feature type="domain" description="TauD/TfdA-like" evidence="3">
    <location>
        <begin position="67"/>
        <end position="326"/>
    </location>
</feature>
<dbReference type="InterPro" id="IPR050411">
    <property type="entry name" value="AlphaKG_dependent_hydroxylases"/>
</dbReference>